<evidence type="ECO:0000313" key="2">
    <source>
        <dbReference type="Proteomes" id="UP000292209"/>
    </source>
</evidence>
<dbReference type="EMBL" id="SGXG01000001">
    <property type="protein sequence ID" value="RZS96109.1"/>
    <property type="molecule type" value="Genomic_DNA"/>
</dbReference>
<evidence type="ECO:0000313" key="1">
    <source>
        <dbReference type="EMBL" id="RZS96109.1"/>
    </source>
</evidence>
<comment type="caution">
    <text evidence="1">The sequence shown here is derived from an EMBL/GenBank/DDBJ whole genome shotgun (WGS) entry which is preliminary data.</text>
</comment>
<dbReference type="RefSeq" id="WP_130275109.1">
    <property type="nucleotide sequence ID" value="NZ_SGXG01000001.1"/>
</dbReference>
<proteinExistence type="predicted"/>
<gene>
    <name evidence="1" type="ORF">BC751_1667</name>
</gene>
<accession>A0A4V2F6F2</accession>
<protein>
    <submittedName>
        <fullName evidence="1">Uncharacterized protein</fullName>
    </submittedName>
</protein>
<keyword evidence="2" id="KW-1185">Reference proteome</keyword>
<reference evidence="1 2" key="1">
    <citation type="submission" date="2019-02" db="EMBL/GenBank/DDBJ databases">
        <title>Genomic Encyclopedia of Archaeal and Bacterial Type Strains, Phase II (KMG-II): from individual species to whole genera.</title>
        <authorList>
            <person name="Goeker M."/>
        </authorList>
    </citation>
    <scope>NUCLEOTIDE SEQUENCE [LARGE SCALE GENOMIC DNA]</scope>
    <source>
        <strain evidence="1 2">DSM 21411</strain>
    </source>
</reference>
<sequence length="79" mass="8580">MKTTTFRFPKTVMAIAGAAAMVVTTGFISSEATEVVEEAEELFVEMEEEASLGTTYRKNTCEGRGGNCLPTFCCVEVKE</sequence>
<dbReference type="Proteomes" id="UP000292209">
    <property type="component" value="Unassembled WGS sequence"/>
</dbReference>
<name>A0A4V2F6F2_9BACT</name>
<organism evidence="1 2">
    <name type="scientific">Cecembia calidifontis</name>
    <dbReference type="NCBI Taxonomy" id="1187080"/>
    <lineage>
        <taxon>Bacteria</taxon>
        <taxon>Pseudomonadati</taxon>
        <taxon>Bacteroidota</taxon>
        <taxon>Cytophagia</taxon>
        <taxon>Cytophagales</taxon>
        <taxon>Cyclobacteriaceae</taxon>
        <taxon>Cecembia</taxon>
    </lineage>
</organism>
<dbReference type="AlphaFoldDB" id="A0A4V2F6F2"/>